<evidence type="ECO:0000256" key="1">
    <source>
        <dbReference type="SAM" id="Phobius"/>
    </source>
</evidence>
<keyword evidence="3" id="KW-1185">Reference proteome</keyword>
<keyword evidence="1" id="KW-0472">Membrane</keyword>
<name>A0A074LTE6_9BACL</name>
<proteinExistence type="predicted"/>
<protein>
    <submittedName>
        <fullName evidence="2">Uncharacterized protein</fullName>
    </submittedName>
</protein>
<feature type="transmembrane region" description="Helical" evidence="1">
    <location>
        <begin position="6"/>
        <end position="24"/>
    </location>
</feature>
<keyword evidence="1" id="KW-1133">Transmembrane helix</keyword>
<dbReference type="EMBL" id="JMIR01000005">
    <property type="protein sequence ID" value="KEO84324.1"/>
    <property type="molecule type" value="Genomic_DNA"/>
</dbReference>
<evidence type="ECO:0000313" key="3">
    <source>
        <dbReference type="Proteomes" id="UP000027931"/>
    </source>
</evidence>
<reference evidence="2 3" key="1">
    <citation type="journal article" date="2013" name="Int. J. Syst. Evol. Microbiol.">
        <title>Tumebacillus flagellatus sp. nov., an alpha-amylase/pullulanase-producing bacterium isolated from cassava wastewater.</title>
        <authorList>
            <person name="Wang Q."/>
            <person name="Xie N."/>
            <person name="Qin Y."/>
            <person name="Shen N."/>
            <person name="Zhu J."/>
            <person name="Mi H."/>
            <person name="Huang R."/>
        </authorList>
    </citation>
    <scope>NUCLEOTIDE SEQUENCE [LARGE SCALE GENOMIC DNA]</scope>
    <source>
        <strain evidence="2 3">GST4</strain>
    </source>
</reference>
<dbReference type="STRING" id="1157490.EL26_06025"/>
<gene>
    <name evidence="2" type="ORF">EL26_06025</name>
</gene>
<dbReference type="Proteomes" id="UP000027931">
    <property type="component" value="Unassembled WGS sequence"/>
</dbReference>
<keyword evidence="1" id="KW-0812">Transmembrane</keyword>
<accession>A0A074LTE6</accession>
<dbReference type="OrthoDB" id="2652483at2"/>
<organism evidence="2 3">
    <name type="scientific">Tumebacillus flagellatus</name>
    <dbReference type="NCBI Taxonomy" id="1157490"/>
    <lineage>
        <taxon>Bacteria</taxon>
        <taxon>Bacillati</taxon>
        <taxon>Bacillota</taxon>
        <taxon>Bacilli</taxon>
        <taxon>Bacillales</taxon>
        <taxon>Alicyclobacillaceae</taxon>
        <taxon>Tumebacillus</taxon>
    </lineage>
</organism>
<dbReference type="AlphaFoldDB" id="A0A074LTE6"/>
<dbReference type="eggNOG" id="ENOG5033J86">
    <property type="taxonomic scope" value="Bacteria"/>
</dbReference>
<sequence>MSRIRIVPVMVSLLVAFSLLFGGWEMYAKFGLVRPLEEQLKADPAVTQVESVVDGADRTLKITVKPVDDLQSTYENLQTVAEQSLGSSVKLELVDTRGEDLKKEYQTIQPILYSGIANGAFPQMIQDAEKTASHDGTQAKISMNDQYIFVALQKNGRFLYEVLPYHEQTAYSLLQGGTAL</sequence>
<dbReference type="RefSeq" id="WP_038085464.1">
    <property type="nucleotide sequence ID" value="NZ_JMIR01000005.1"/>
</dbReference>
<evidence type="ECO:0000313" key="2">
    <source>
        <dbReference type="EMBL" id="KEO84324.1"/>
    </source>
</evidence>
<comment type="caution">
    <text evidence="2">The sequence shown here is derived from an EMBL/GenBank/DDBJ whole genome shotgun (WGS) entry which is preliminary data.</text>
</comment>